<dbReference type="AlphaFoldDB" id="A0A6A6W6C4"/>
<organism evidence="3 4">
    <name type="scientific">Pseudovirgaria hyperparasitica</name>
    <dbReference type="NCBI Taxonomy" id="470096"/>
    <lineage>
        <taxon>Eukaryota</taxon>
        <taxon>Fungi</taxon>
        <taxon>Dikarya</taxon>
        <taxon>Ascomycota</taxon>
        <taxon>Pezizomycotina</taxon>
        <taxon>Dothideomycetes</taxon>
        <taxon>Dothideomycetes incertae sedis</taxon>
        <taxon>Acrospermales</taxon>
        <taxon>Acrospermaceae</taxon>
        <taxon>Pseudovirgaria</taxon>
    </lineage>
</organism>
<gene>
    <name evidence="3" type="ORF">EJ05DRAFT_399249</name>
</gene>
<protein>
    <submittedName>
        <fullName evidence="3">Uncharacterized protein</fullName>
    </submittedName>
</protein>
<keyword evidence="4" id="KW-1185">Reference proteome</keyword>
<dbReference type="OrthoDB" id="3540210at2759"/>
<evidence type="ECO:0000313" key="4">
    <source>
        <dbReference type="Proteomes" id="UP000799437"/>
    </source>
</evidence>
<reference evidence="3" key="1">
    <citation type="journal article" date="2020" name="Stud. Mycol.">
        <title>101 Dothideomycetes genomes: a test case for predicting lifestyles and emergence of pathogens.</title>
        <authorList>
            <person name="Haridas S."/>
            <person name="Albert R."/>
            <person name="Binder M."/>
            <person name="Bloem J."/>
            <person name="Labutti K."/>
            <person name="Salamov A."/>
            <person name="Andreopoulos B."/>
            <person name="Baker S."/>
            <person name="Barry K."/>
            <person name="Bills G."/>
            <person name="Bluhm B."/>
            <person name="Cannon C."/>
            <person name="Castanera R."/>
            <person name="Culley D."/>
            <person name="Daum C."/>
            <person name="Ezra D."/>
            <person name="Gonzalez J."/>
            <person name="Henrissat B."/>
            <person name="Kuo A."/>
            <person name="Liang C."/>
            <person name="Lipzen A."/>
            <person name="Lutzoni F."/>
            <person name="Magnuson J."/>
            <person name="Mondo S."/>
            <person name="Nolan M."/>
            <person name="Ohm R."/>
            <person name="Pangilinan J."/>
            <person name="Park H.-J."/>
            <person name="Ramirez L."/>
            <person name="Alfaro M."/>
            <person name="Sun H."/>
            <person name="Tritt A."/>
            <person name="Yoshinaga Y."/>
            <person name="Zwiers L.-H."/>
            <person name="Turgeon B."/>
            <person name="Goodwin S."/>
            <person name="Spatafora J."/>
            <person name="Crous P."/>
            <person name="Grigoriev I."/>
        </authorList>
    </citation>
    <scope>NUCLEOTIDE SEQUENCE</scope>
    <source>
        <strain evidence="3">CBS 121739</strain>
    </source>
</reference>
<name>A0A6A6W6C4_9PEZI</name>
<dbReference type="EMBL" id="ML996573">
    <property type="protein sequence ID" value="KAF2757739.1"/>
    <property type="molecule type" value="Genomic_DNA"/>
</dbReference>
<dbReference type="Proteomes" id="UP000799437">
    <property type="component" value="Unassembled WGS sequence"/>
</dbReference>
<sequence length="747" mass="83298">MSDQLDRIYEGFWIDWSRQANDRQVLTLSPKWAYLFVAFLAVFVTWAAGHLWGIIQLIAHRCYSTRDPQDGLHHGRQAILRNSSTAGGSIWSLIHLFWSWKRRGHNVTLRSLPFLIVAILHLVGFTVAGIFSSRVTQTGGAVLLASRQCGIFDTAAMKHTSFAAAGDAVYQYTSALATSSSSWARSCYAQSDSDFSGGRGCAGFPKRTIGLYQRNTSATCPFEKSMCDHGLALSLDTGLISSEDFGMNTKPEERVWFRKITTWSPINTQNHTTTTTNRADLIGTEAEREAGFPGEMFTLYWLGNIDLLGHDVNWTFAASNFTGHYDSGYEIVPMAFYSGNPEFEWTPIRALARTDADITLIRKSNLVNYMTPVNDPWFRATIGHNDSRAEGTPLYKADEQFSVLAVTEQYQYCSSSDETQCSTLTGNYFGDFSEPAWDNFTDEQKDVLALLSEAAYFSNMRSLTYTLGREILLAHGFLLSLEVAVSVQLPDTQWLLEAENMHNTSLAIMQHKIVELPSPRNIATLSNGTVYHTSQFMSPIDKVSNGKIASAARLCGRIKVHDFEFASFSMLAIEIVLSLGGFIILLNCVLASIIKWISTRFDIGAYPMLEWIETGTLQLQRAVFELRGIVPWRKRLDAAPVTEKPEMRWVGIPKRQSEFLVHTANNELFPLPGDRIEEDLPGRLVVGRLHVPDRGASRIDGSISTRSGGKGESDSLLTPSHPETSLRPSLSEDPDIRGLLWNPDSQS</sequence>
<feature type="transmembrane region" description="Helical" evidence="2">
    <location>
        <begin position="32"/>
        <end position="59"/>
    </location>
</feature>
<keyword evidence="2" id="KW-1133">Transmembrane helix</keyword>
<evidence type="ECO:0000256" key="2">
    <source>
        <dbReference type="SAM" id="Phobius"/>
    </source>
</evidence>
<feature type="transmembrane region" description="Helical" evidence="2">
    <location>
        <begin position="565"/>
        <end position="590"/>
    </location>
</feature>
<feature type="region of interest" description="Disordered" evidence="1">
    <location>
        <begin position="696"/>
        <end position="747"/>
    </location>
</feature>
<dbReference type="RefSeq" id="XP_033600190.1">
    <property type="nucleotide sequence ID" value="XM_033741411.1"/>
</dbReference>
<keyword evidence="2" id="KW-0812">Transmembrane</keyword>
<dbReference type="GeneID" id="54482465"/>
<feature type="compositionally biased region" description="Polar residues" evidence="1">
    <location>
        <begin position="715"/>
        <end position="728"/>
    </location>
</feature>
<evidence type="ECO:0000313" key="3">
    <source>
        <dbReference type="EMBL" id="KAF2757739.1"/>
    </source>
</evidence>
<keyword evidence="2" id="KW-0472">Membrane</keyword>
<accession>A0A6A6W6C4</accession>
<feature type="transmembrane region" description="Helical" evidence="2">
    <location>
        <begin position="112"/>
        <end position="131"/>
    </location>
</feature>
<proteinExistence type="predicted"/>
<evidence type="ECO:0000256" key="1">
    <source>
        <dbReference type="SAM" id="MobiDB-lite"/>
    </source>
</evidence>